<evidence type="ECO:0000313" key="2">
    <source>
        <dbReference type="Proteomes" id="UP001164929"/>
    </source>
</evidence>
<organism evidence="1 2">
    <name type="scientific">Populus alba x Populus x berolinensis</name>
    <dbReference type="NCBI Taxonomy" id="444605"/>
    <lineage>
        <taxon>Eukaryota</taxon>
        <taxon>Viridiplantae</taxon>
        <taxon>Streptophyta</taxon>
        <taxon>Embryophyta</taxon>
        <taxon>Tracheophyta</taxon>
        <taxon>Spermatophyta</taxon>
        <taxon>Magnoliopsida</taxon>
        <taxon>eudicotyledons</taxon>
        <taxon>Gunneridae</taxon>
        <taxon>Pentapetalae</taxon>
        <taxon>rosids</taxon>
        <taxon>fabids</taxon>
        <taxon>Malpighiales</taxon>
        <taxon>Salicaceae</taxon>
        <taxon>Saliceae</taxon>
        <taxon>Populus</taxon>
    </lineage>
</organism>
<reference evidence="1 2" key="1">
    <citation type="journal article" date="2023" name="Mol. Ecol. Resour.">
        <title>Chromosome-level genome assembly of a triploid poplar Populus alba 'Berolinensis'.</title>
        <authorList>
            <person name="Chen S."/>
            <person name="Yu Y."/>
            <person name="Wang X."/>
            <person name="Wang S."/>
            <person name="Zhang T."/>
            <person name="Zhou Y."/>
            <person name="He R."/>
            <person name="Meng N."/>
            <person name="Wang Y."/>
            <person name="Liu W."/>
            <person name="Liu Z."/>
            <person name="Liu J."/>
            <person name="Guo Q."/>
            <person name="Huang H."/>
            <person name="Sederoff R.R."/>
            <person name="Wang G."/>
            <person name="Qu G."/>
            <person name="Chen S."/>
        </authorList>
    </citation>
    <scope>NUCLEOTIDE SEQUENCE [LARGE SCALE GENOMIC DNA]</scope>
    <source>
        <strain evidence="1">SC-2020</strain>
    </source>
</reference>
<dbReference type="InterPro" id="IPR004242">
    <property type="entry name" value="Transposase_21"/>
</dbReference>
<dbReference type="AlphaFoldDB" id="A0AAD6LB87"/>
<keyword evidence="2" id="KW-1185">Reference proteome</keyword>
<dbReference type="Pfam" id="PF02992">
    <property type="entry name" value="Transposase_21"/>
    <property type="match status" value="1"/>
</dbReference>
<proteinExistence type="predicted"/>
<evidence type="ECO:0000313" key="1">
    <source>
        <dbReference type="EMBL" id="KAJ6957470.1"/>
    </source>
</evidence>
<evidence type="ECO:0008006" key="3">
    <source>
        <dbReference type="Google" id="ProtNLM"/>
    </source>
</evidence>
<protein>
    <recommendedName>
        <fullName evidence="3">Transposase</fullName>
    </recommendedName>
</protein>
<name>A0AAD6LB87_9ROSI</name>
<sequence>MSFSNDMDGEYEKLFRRLNPPRVVIDNEACKNATVIRVHGANKHGTLLCGILIHDGCTNHNKLSVVAQVFTIKLDHGLSEVGYDKIIEWVTRILPEGSRLKENFYAAKSMMKPLGLGYQKINMCPNFYMLYYLENVKLIECMTCGYSRYKPRIDRGKTLVAYKKLRYFPITPRLQRLFMSLRTAKHMRWHQSHHMVDGVMVHPSDGEACKHFDSIYPHFLAESRNMYLGLCIDRFNPFGSFASPYSCWSVILTIYNLPPGMCMGLEFIFLSMVIPGLSSPGRNIDVCLRSLIDELIVEKNVAPPHLFSEELYDVVSEYSDIVFGLQSGKQKFSGFGLTHN</sequence>
<comment type="caution">
    <text evidence="1">The sequence shown here is derived from an EMBL/GenBank/DDBJ whole genome shotgun (WGS) entry which is preliminary data.</text>
</comment>
<dbReference type="PANTHER" id="PTHR10775:SF182">
    <property type="entry name" value="TRANSPOSON, EN_SPM-LIKE, TRANSPOSASE-ASSOCIATED DOMAIN PROTEIN-RELATED"/>
    <property type="match status" value="1"/>
</dbReference>
<dbReference type="PANTHER" id="PTHR10775">
    <property type="entry name" value="OS08G0208400 PROTEIN"/>
    <property type="match status" value="1"/>
</dbReference>
<dbReference type="Proteomes" id="UP001164929">
    <property type="component" value="Chromosome 18"/>
</dbReference>
<gene>
    <name evidence="1" type="ORF">NC653_039429</name>
</gene>
<accession>A0AAD6LB87</accession>
<dbReference type="EMBL" id="JAQIZT010000018">
    <property type="protein sequence ID" value="KAJ6957470.1"/>
    <property type="molecule type" value="Genomic_DNA"/>
</dbReference>